<feature type="repeat" description="ARM" evidence="1">
    <location>
        <begin position="125"/>
        <end position="167"/>
    </location>
</feature>
<dbReference type="SUPFAM" id="SSF48371">
    <property type="entry name" value="ARM repeat"/>
    <property type="match status" value="2"/>
</dbReference>
<dbReference type="Pfam" id="PF00514">
    <property type="entry name" value="Arm"/>
    <property type="match status" value="2"/>
</dbReference>
<feature type="region of interest" description="Disordered" evidence="2">
    <location>
        <begin position="1"/>
        <end position="76"/>
    </location>
</feature>
<accession>A0A8D8KVJ9</accession>
<evidence type="ECO:0000256" key="1">
    <source>
        <dbReference type="PROSITE-ProRule" id="PRU00259"/>
    </source>
</evidence>
<dbReference type="PANTHER" id="PTHR46241:SF1">
    <property type="entry name" value="OUTER DYNEIN ARM-DOCKING COMPLEX SUBUNIT 2"/>
    <property type="match status" value="1"/>
</dbReference>
<dbReference type="InterPro" id="IPR000225">
    <property type="entry name" value="Armadillo"/>
</dbReference>
<dbReference type="AlphaFoldDB" id="A0A8D8KVJ9"/>
<feature type="repeat" description="ARM" evidence="1">
    <location>
        <begin position="166"/>
        <end position="208"/>
    </location>
</feature>
<reference evidence="3" key="1">
    <citation type="submission" date="2021-05" db="EMBL/GenBank/DDBJ databases">
        <authorList>
            <person name="Alioto T."/>
            <person name="Alioto T."/>
            <person name="Gomez Garrido J."/>
        </authorList>
    </citation>
    <scope>NUCLEOTIDE SEQUENCE</scope>
</reference>
<proteinExistence type="predicted"/>
<dbReference type="SMART" id="SM00185">
    <property type="entry name" value="ARM"/>
    <property type="match status" value="10"/>
</dbReference>
<feature type="compositionally biased region" description="Basic and acidic residues" evidence="2">
    <location>
        <begin position="67"/>
        <end position="76"/>
    </location>
</feature>
<dbReference type="InterPro" id="IPR016024">
    <property type="entry name" value="ARM-type_fold"/>
</dbReference>
<dbReference type="Gene3D" id="1.25.10.10">
    <property type="entry name" value="Leucine-rich Repeat Variant"/>
    <property type="match status" value="4"/>
</dbReference>
<dbReference type="PROSITE" id="PS50176">
    <property type="entry name" value="ARM_REPEAT"/>
    <property type="match status" value="3"/>
</dbReference>
<name>A0A8D8KVJ9_CULPI</name>
<feature type="repeat" description="ARM" evidence="1">
    <location>
        <begin position="392"/>
        <end position="434"/>
    </location>
</feature>
<dbReference type="EMBL" id="HBUE01228324">
    <property type="protein sequence ID" value="CAG6543321.1"/>
    <property type="molecule type" value="Transcribed_RNA"/>
</dbReference>
<dbReference type="EMBL" id="HBUE01335085">
    <property type="protein sequence ID" value="CAG6595443.1"/>
    <property type="molecule type" value="Transcribed_RNA"/>
</dbReference>
<protein>
    <submittedName>
        <fullName evidence="3">Armadillo repeat-containing protein 4</fullName>
    </submittedName>
</protein>
<evidence type="ECO:0000313" key="3">
    <source>
        <dbReference type="EMBL" id="CAG6595443.1"/>
    </source>
</evidence>
<evidence type="ECO:0000256" key="2">
    <source>
        <dbReference type="SAM" id="MobiDB-lite"/>
    </source>
</evidence>
<dbReference type="InterPro" id="IPR011989">
    <property type="entry name" value="ARM-like"/>
</dbReference>
<organism evidence="3">
    <name type="scientific">Culex pipiens</name>
    <name type="common">House mosquito</name>
    <dbReference type="NCBI Taxonomy" id="7175"/>
    <lineage>
        <taxon>Eukaryota</taxon>
        <taxon>Metazoa</taxon>
        <taxon>Ecdysozoa</taxon>
        <taxon>Arthropoda</taxon>
        <taxon>Hexapoda</taxon>
        <taxon>Insecta</taxon>
        <taxon>Pterygota</taxon>
        <taxon>Neoptera</taxon>
        <taxon>Endopterygota</taxon>
        <taxon>Diptera</taxon>
        <taxon>Nematocera</taxon>
        <taxon>Culicoidea</taxon>
        <taxon>Culicidae</taxon>
        <taxon>Culicinae</taxon>
        <taxon>Culicini</taxon>
        <taxon>Culex</taxon>
        <taxon>Culex</taxon>
    </lineage>
</organism>
<feature type="compositionally biased region" description="Low complexity" evidence="2">
    <location>
        <begin position="1"/>
        <end position="14"/>
    </location>
</feature>
<sequence>MSTAVARRGGAKVVRGGKGKQGAAAPRKGSVFGGGPAGKDKLFAAAKPDNSEESDSTDAVSSSDEEERWKESKHTNDVPSEYWHIQKLVKYMKAGNQTATIVALCCLKDHDLTTQMNQRAIQDCGGLEVLVNLLESNDLKCRLGALTVLSEVSSNLDIRRSIVDLGGIPLLVQILSEPGRDLKIMAAETLGNVAKVRLARKLVRKCDGVPRLVDLLDVPISVLRSQRDQLSEDEREMLDMARAGARALWSLSESRHNKELMCKGGIVPLMGRLLKSVHIDIVVPTMGTIQQCASQANYQLAITTEGMIYDIVSHLTSDNLDLKRQCSSAIFKCASDKTASDMVRDSGGLEPLVGIAKDKTVRDNKPLLAAATGALWKCAASEANVKKLDQLKTVQVLVQLLNDESEDVLTNAVGCISECVKYQNNREILRQFNGIPLLVNLLNMTHAPLLENIAKTLKECASDPESMTIMEELDAIRLIWSLLKNSNPKVQAHAAWALCPCIENAKDSGELVRSFVGALELVVGLLSSRDNFVLSAVCAAIATIAKDRENLSVLSDHKVIQMLAHLVYTTDDLLRENLAAAIASCAPYANNTQELGRLRTVTPIVGYMVSNNPRVHRTTAMALQKLSEDPQNCITMHQVNVTRALRGWRCGTRLRFFTLQSGVVPFLLETVGSKDRELQEASAGCLQNIRKLALRAEELEFRGE</sequence>
<dbReference type="PANTHER" id="PTHR46241">
    <property type="entry name" value="ARMADILLO REPEAT-CONTAINING PROTEIN 4 ARMC4"/>
    <property type="match status" value="1"/>
</dbReference>